<feature type="transmembrane region" description="Helical" evidence="2">
    <location>
        <begin position="41"/>
        <end position="58"/>
    </location>
</feature>
<dbReference type="AlphaFoldDB" id="A0A7T3G0I0"/>
<protein>
    <submittedName>
        <fullName evidence="3">Uncharacterized protein</fullName>
    </submittedName>
</protein>
<keyword evidence="2" id="KW-1133">Transmembrane helix</keyword>
<feature type="transmembrane region" description="Helical" evidence="2">
    <location>
        <begin position="94"/>
        <end position="114"/>
    </location>
</feature>
<keyword evidence="2" id="KW-0812">Transmembrane</keyword>
<accession>A0A7T3G0I0</accession>
<dbReference type="GeneID" id="60587969"/>
<proteinExistence type="predicted"/>
<evidence type="ECO:0000313" key="3">
    <source>
        <dbReference type="EMBL" id="QPV64120.1"/>
    </source>
</evidence>
<organism evidence="3 4">
    <name type="scientific">Halosimplex litoreum</name>
    <dbReference type="NCBI Taxonomy" id="1198301"/>
    <lineage>
        <taxon>Archaea</taxon>
        <taxon>Methanobacteriati</taxon>
        <taxon>Methanobacteriota</taxon>
        <taxon>Stenosarchaea group</taxon>
        <taxon>Halobacteria</taxon>
        <taxon>Halobacteriales</taxon>
        <taxon>Haloarculaceae</taxon>
        <taxon>Halosimplex</taxon>
    </lineage>
</organism>
<feature type="region of interest" description="Disordered" evidence="1">
    <location>
        <begin position="1"/>
        <end position="38"/>
    </location>
</feature>
<keyword evidence="2" id="KW-0472">Membrane</keyword>
<evidence type="ECO:0000256" key="2">
    <source>
        <dbReference type="SAM" id="Phobius"/>
    </source>
</evidence>
<name>A0A7T3G0I0_9EURY</name>
<feature type="compositionally biased region" description="Basic and acidic residues" evidence="1">
    <location>
        <begin position="1"/>
        <end position="12"/>
    </location>
</feature>
<dbReference type="Proteomes" id="UP000595001">
    <property type="component" value="Chromosome"/>
</dbReference>
<gene>
    <name evidence="3" type="ORF">I7X12_05710</name>
</gene>
<evidence type="ECO:0000256" key="1">
    <source>
        <dbReference type="SAM" id="MobiDB-lite"/>
    </source>
</evidence>
<sequence length="115" mass="12430">MGEERGKRERPSRERRRQVDAPLSSTASHRSSGRDRDRRPYASELLAGLVAVGAFAGISVVIGFYGALGLFFLCTSAVLGYANRAASTSRERRGVAYAFLFLVVGLDHLGAITVL</sequence>
<keyword evidence="4" id="KW-1185">Reference proteome</keyword>
<dbReference type="EMBL" id="CP065856">
    <property type="protein sequence ID" value="QPV64120.1"/>
    <property type="molecule type" value="Genomic_DNA"/>
</dbReference>
<evidence type="ECO:0000313" key="4">
    <source>
        <dbReference type="Proteomes" id="UP000595001"/>
    </source>
</evidence>
<dbReference type="KEGG" id="hlt:I7X12_05710"/>
<dbReference type="RefSeq" id="WP_198062894.1">
    <property type="nucleotide sequence ID" value="NZ_CP065856.1"/>
</dbReference>
<feature type="transmembrane region" description="Helical" evidence="2">
    <location>
        <begin position="64"/>
        <end position="82"/>
    </location>
</feature>
<reference evidence="3 4" key="1">
    <citation type="submission" date="2020-12" db="EMBL/GenBank/DDBJ databases">
        <title>Halosimplex halophilum sp. nov. and Halosimplex salinum sp. nov., two new members of the genus Halosimplex.</title>
        <authorList>
            <person name="Cui H.L."/>
        </authorList>
    </citation>
    <scope>NUCLEOTIDE SEQUENCE [LARGE SCALE GENOMIC DNA]</scope>
    <source>
        <strain evidence="3 4">YGH94</strain>
    </source>
</reference>